<evidence type="ECO:0000313" key="2">
    <source>
        <dbReference type="Proteomes" id="UP000005466"/>
    </source>
</evidence>
<dbReference type="AlphaFoldDB" id="E7PP87"/>
<comment type="caution">
    <text evidence="1">The sequence shown here is derived from an EMBL/GenBank/DDBJ whole genome shotgun (WGS) entry which is preliminary data.</text>
</comment>
<organism evidence="1 2">
    <name type="scientific">Pseudomonas savastanoi pv. glycinea str. race 4</name>
    <dbReference type="NCBI Taxonomy" id="875330"/>
    <lineage>
        <taxon>Bacteria</taxon>
        <taxon>Pseudomonadati</taxon>
        <taxon>Pseudomonadota</taxon>
        <taxon>Gammaproteobacteria</taxon>
        <taxon>Pseudomonadales</taxon>
        <taxon>Pseudomonadaceae</taxon>
        <taxon>Pseudomonas</taxon>
    </lineage>
</organism>
<dbReference type="EMBL" id="ADWY01001257">
    <property type="protein sequence ID" value="EGH16494.1"/>
    <property type="molecule type" value="Genomic_DNA"/>
</dbReference>
<protein>
    <submittedName>
        <fullName evidence="1">Uncharacterized protein</fullName>
    </submittedName>
</protein>
<dbReference type="BioCyc" id="PSYR875330:G11XH-4936-MONOMER"/>
<reference evidence="1 2" key="1">
    <citation type="journal article" date="2011" name="PLoS Pathog.">
        <title>Dynamic evolution of pathogenicity revealed by sequencing and comparative genomics of 19 Pseudomonas syringae isolates.</title>
        <authorList>
            <person name="Baltrus D.A."/>
            <person name="Nishimura M.T."/>
            <person name="Romanchuk A."/>
            <person name="Chang J.H."/>
            <person name="Mukhtar M.S."/>
            <person name="Cherkis K."/>
            <person name="Roach J."/>
            <person name="Grant S.R."/>
            <person name="Jones C.D."/>
            <person name="Dangl J.L."/>
        </authorList>
    </citation>
    <scope>NUCLEOTIDE SEQUENCE [LARGE SCALE GENOMIC DNA]</scope>
    <source>
        <strain evidence="2">race 4</strain>
    </source>
</reference>
<dbReference type="Proteomes" id="UP000005466">
    <property type="component" value="Unassembled WGS sequence"/>
</dbReference>
<dbReference type="HOGENOM" id="CLU_2719307_0_0_6"/>
<name>E7PP87_PSESG</name>
<evidence type="ECO:0000313" key="1">
    <source>
        <dbReference type="EMBL" id="EGH16494.1"/>
    </source>
</evidence>
<gene>
    <name evidence="1" type="ORF">Pgy4_25940</name>
</gene>
<sequence length="72" mass="8239">MLHYETYLAAGEEGVLADYDERWARSISARELKASGWVRASGQQATERVEPAWAWDECAQAHILTVERIYPE</sequence>
<proteinExistence type="predicted"/>
<accession>E7PP87</accession>